<dbReference type="GO" id="GO:0046872">
    <property type="term" value="F:metal ion binding"/>
    <property type="evidence" value="ECO:0007669"/>
    <property type="project" value="UniProtKB-KW"/>
</dbReference>
<evidence type="ECO:0000256" key="7">
    <source>
        <dbReference type="ARBA" id="ARBA00022723"/>
    </source>
</evidence>
<dbReference type="GO" id="GO:0009103">
    <property type="term" value="P:lipopolysaccharide biosynthetic process"/>
    <property type="evidence" value="ECO:0007669"/>
    <property type="project" value="UniProtKB-KW"/>
</dbReference>
<evidence type="ECO:0000256" key="10">
    <source>
        <dbReference type="ARBA" id="ARBA00022985"/>
    </source>
</evidence>
<organism evidence="12 13">
    <name type="scientific">Candidatus Electronema aureum</name>
    <dbReference type="NCBI Taxonomy" id="2005002"/>
    <lineage>
        <taxon>Bacteria</taxon>
        <taxon>Pseudomonadati</taxon>
        <taxon>Thermodesulfobacteriota</taxon>
        <taxon>Desulfobulbia</taxon>
        <taxon>Desulfobulbales</taxon>
        <taxon>Desulfobulbaceae</taxon>
        <taxon>Candidatus Electronema</taxon>
    </lineage>
</organism>
<accession>A0A521G0Q5</accession>
<dbReference type="PANTHER" id="PTHR21485:SF6">
    <property type="entry name" value="N-ACYLNEURAMINATE CYTIDYLYLTRANSFERASE-RELATED"/>
    <property type="match status" value="1"/>
</dbReference>
<comment type="similarity">
    <text evidence="3">Belongs to the KdsC family.</text>
</comment>
<keyword evidence="9" id="KW-0460">Magnesium</keyword>
<name>A0A521G0Q5_9BACT</name>
<evidence type="ECO:0000256" key="9">
    <source>
        <dbReference type="ARBA" id="ARBA00022842"/>
    </source>
</evidence>
<dbReference type="Proteomes" id="UP000316238">
    <property type="component" value="Unassembled WGS sequence"/>
</dbReference>
<evidence type="ECO:0000313" key="13">
    <source>
        <dbReference type="Proteomes" id="UP000316238"/>
    </source>
</evidence>
<dbReference type="InterPro" id="IPR010023">
    <property type="entry name" value="KdsC_fam"/>
</dbReference>
<reference evidence="12" key="1">
    <citation type="submission" date="2017-07" db="EMBL/GenBank/DDBJ databases">
        <title>The cable genome - Insights into the physiology and evolution of filamentous bacteria capable of sulfide oxidation via long distance electron transfer.</title>
        <authorList>
            <person name="Thorup C."/>
            <person name="Bjerg J.T."/>
            <person name="Schreiber L."/>
            <person name="Nielsen L.P."/>
            <person name="Kjeldsen K.U."/>
            <person name="Boesen T."/>
            <person name="Boggild A."/>
            <person name="Meysman F."/>
            <person name="Geelhoed J."/>
            <person name="Schramm A."/>
        </authorList>
    </citation>
    <scope>NUCLEOTIDE SEQUENCE [LARGE SCALE GENOMIC DNA]</scope>
    <source>
        <strain evidence="12">GS</strain>
    </source>
</reference>
<dbReference type="SUPFAM" id="SSF56784">
    <property type="entry name" value="HAD-like"/>
    <property type="match status" value="1"/>
</dbReference>
<dbReference type="InterPro" id="IPR036412">
    <property type="entry name" value="HAD-like_sf"/>
</dbReference>
<evidence type="ECO:0000256" key="8">
    <source>
        <dbReference type="ARBA" id="ARBA00022801"/>
    </source>
</evidence>
<dbReference type="FunFam" id="3.40.50.1000:FF:000029">
    <property type="entry name" value="3-deoxy-D-manno-octulosonate 8-phosphate phosphatase KdsC"/>
    <property type="match status" value="1"/>
</dbReference>
<evidence type="ECO:0000256" key="2">
    <source>
        <dbReference type="ARBA" id="ARBA00001946"/>
    </source>
</evidence>
<dbReference type="SFLD" id="SFLDS00003">
    <property type="entry name" value="Haloacid_Dehalogenase"/>
    <property type="match status" value="1"/>
</dbReference>
<dbReference type="GO" id="GO:0008781">
    <property type="term" value="F:N-acylneuraminate cytidylyltransferase activity"/>
    <property type="evidence" value="ECO:0007669"/>
    <property type="project" value="TreeGrafter"/>
</dbReference>
<evidence type="ECO:0000256" key="11">
    <source>
        <dbReference type="ARBA" id="ARBA00031051"/>
    </source>
</evidence>
<sequence>MNNKCSTGYSDCGLTQALRERAAERKQPIVRSAAWKSTLVKAKKIDLLLLDVDGVLTDGTVFYTAEVGEIKGFNTQDGFGLRILQEAGIAVGLITARSSEAVNKRANDLKLKHIYAGCSDKAAAYAEILAQTDLLPEQTAYMGDDWLDLPVMAKVGCAFAPANAVAEVRQRADYLTERSGGSGAVREVCELILEAKGLLTAIFTRYSQGRP</sequence>
<proteinExistence type="inferred from homology"/>
<comment type="catalytic activity">
    <reaction evidence="1">
        <text>3-deoxy-alpha-D-manno-2-octulosonate-8-phosphate + H2O = 3-deoxy-alpha-D-manno-oct-2-ulosonate + phosphate</text>
        <dbReference type="Rhea" id="RHEA:11500"/>
        <dbReference type="ChEBI" id="CHEBI:15377"/>
        <dbReference type="ChEBI" id="CHEBI:43474"/>
        <dbReference type="ChEBI" id="CHEBI:85985"/>
        <dbReference type="ChEBI" id="CHEBI:85986"/>
        <dbReference type="EC" id="3.1.3.45"/>
    </reaction>
</comment>
<evidence type="ECO:0000256" key="6">
    <source>
        <dbReference type="ARBA" id="ARBA00020092"/>
    </source>
</evidence>
<comment type="caution">
    <text evidence="12">The sequence shown here is derived from an EMBL/GenBank/DDBJ whole genome shotgun (WGS) entry which is preliminary data.</text>
</comment>
<gene>
    <name evidence="12" type="ORF">CDV28_1217</name>
</gene>
<dbReference type="InterPro" id="IPR050793">
    <property type="entry name" value="CMP-NeuNAc_synthase"/>
</dbReference>
<keyword evidence="10" id="KW-0448">Lipopolysaccharide biosynthesis</keyword>
<dbReference type="EC" id="3.1.3.45" evidence="5"/>
<keyword evidence="13" id="KW-1185">Reference proteome</keyword>
<evidence type="ECO:0000256" key="4">
    <source>
        <dbReference type="ARBA" id="ARBA00011881"/>
    </source>
</evidence>
<dbReference type="PANTHER" id="PTHR21485">
    <property type="entry name" value="HAD SUPERFAMILY MEMBERS CMAS AND KDSC"/>
    <property type="match status" value="1"/>
</dbReference>
<dbReference type="EMBL" id="NQJD01000021">
    <property type="protein sequence ID" value="TAA74614.1"/>
    <property type="molecule type" value="Genomic_DNA"/>
</dbReference>
<dbReference type="AlphaFoldDB" id="A0A521G0Q5"/>
<evidence type="ECO:0000256" key="3">
    <source>
        <dbReference type="ARBA" id="ARBA00005893"/>
    </source>
</evidence>
<comment type="subunit">
    <text evidence="4">Homotetramer.</text>
</comment>
<evidence type="ECO:0000313" key="12">
    <source>
        <dbReference type="EMBL" id="TAA74614.1"/>
    </source>
</evidence>
<dbReference type="InterPro" id="IPR023214">
    <property type="entry name" value="HAD_sf"/>
</dbReference>
<dbReference type="CDD" id="cd01630">
    <property type="entry name" value="HAD_KDO-like"/>
    <property type="match status" value="1"/>
</dbReference>
<comment type="cofactor">
    <cofactor evidence="2">
        <name>Mg(2+)</name>
        <dbReference type="ChEBI" id="CHEBI:18420"/>
    </cofactor>
</comment>
<keyword evidence="8 12" id="KW-0378">Hydrolase</keyword>
<protein>
    <recommendedName>
        <fullName evidence="6">3-deoxy-D-manno-octulosonate 8-phosphate phosphatase KdsC</fullName>
        <ecNumber evidence="5">3.1.3.45</ecNumber>
    </recommendedName>
    <alternativeName>
        <fullName evidence="11">KDO 8-P phosphatase</fullName>
    </alternativeName>
</protein>
<dbReference type="Pfam" id="PF08282">
    <property type="entry name" value="Hydrolase_3"/>
    <property type="match status" value="1"/>
</dbReference>
<evidence type="ECO:0000256" key="5">
    <source>
        <dbReference type="ARBA" id="ARBA00013066"/>
    </source>
</evidence>
<evidence type="ECO:0000256" key="1">
    <source>
        <dbReference type="ARBA" id="ARBA00000898"/>
    </source>
</evidence>
<dbReference type="Gene3D" id="3.40.50.1000">
    <property type="entry name" value="HAD superfamily/HAD-like"/>
    <property type="match status" value="1"/>
</dbReference>
<dbReference type="SFLD" id="SFLDG01136">
    <property type="entry name" value="C1.6:_Phosphoserine_Phosphatas"/>
    <property type="match status" value="1"/>
</dbReference>
<dbReference type="SFLD" id="SFLDG01138">
    <property type="entry name" value="C1.6.2:_Deoxy-d-mannose-octulo"/>
    <property type="match status" value="1"/>
</dbReference>
<keyword evidence="7" id="KW-0479">Metal-binding</keyword>
<dbReference type="NCBIfam" id="TIGR01670">
    <property type="entry name" value="KdsC-phosphatas"/>
    <property type="match status" value="1"/>
</dbReference>
<dbReference type="GO" id="GO:0019143">
    <property type="term" value="F:3-deoxy-manno-octulosonate-8-phosphatase activity"/>
    <property type="evidence" value="ECO:0007669"/>
    <property type="project" value="UniProtKB-EC"/>
</dbReference>